<sequence>MEGFAMAKSFSYRFYHSRDWEQARELALQRDAYLCQHCLKAGITTPATMVHHIIELTPANITDPNIATDPRNLVSLCDLCHKKVHGWARQGSTRHGFAFDEDGNLISLTNENTD</sequence>
<gene>
    <name evidence="6" type="ORF">ET524_10670</name>
</gene>
<dbReference type="InterPro" id="IPR003615">
    <property type="entry name" value="HNH_nuc"/>
</dbReference>
<evidence type="ECO:0000256" key="4">
    <source>
        <dbReference type="ARBA" id="ARBA00040194"/>
    </source>
</evidence>
<dbReference type="EMBL" id="SDPW01000001">
    <property type="protein sequence ID" value="RXZ55185.1"/>
    <property type="molecule type" value="Genomic_DNA"/>
</dbReference>
<dbReference type="SMART" id="SM00507">
    <property type="entry name" value="HNHc"/>
    <property type="match status" value="1"/>
</dbReference>
<dbReference type="Proteomes" id="UP000293345">
    <property type="component" value="Unassembled WGS sequence"/>
</dbReference>
<dbReference type="GO" id="GO:0003676">
    <property type="term" value="F:nucleic acid binding"/>
    <property type="evidence" value="ECO:0007669"/>
    <property type="project" value="InterPro"/>
</dbReference>
<evidence type="ECO:0000313" key="6">
    <source>
        <dbReference type="EMBL" id="RXZ55185.1"/>
    </source>
</evidence>
<evidence type="ECO:0000313" key="7">
    <source>
        <dbReference type="Proteomes" id="UP000293345"/>
    </source>
</evidence>
<protein>
    <recommendedName>
        <fullName evidence="4">Putative HNH nuclease YajD</fullName>
    </recommendedName>
</protein>
<dbReference type="AlphaFoldDB" id="A0A4Q2K147"/>
<evidence type="ECO:0000256" key="2">
    <source>
        <dbReference type="ARBA" id="ARBA00022801"/>
    </source>
</evidence>
<dbReference type="GO" id="GO:0004519">
    <property type="term" value="F:endonuclease activity"/>
    <property type="evidence" value="ECO:0007669"/>
    <property type="project" value="UniProtKB-KW"/>
</dbReference>
<dbReference type="PANTHER" id="PTHR41286:SF1">
    <property type="entry name" value="HNH NUCLEASE YAJD-RELATED"/>
    <property type="match status" value="1"/>
</dbReference>
<keyword evidence="2" id="KW-0378">Hydrolase</keyword>
<dbReference type="InterPro" id="IPR002711">
    <property type="entry name" value="HNH"/>
</dbReference>
<dbReference type="OrthoDB" id="9811997at2"/>
<feature type="domain" description="HNH nuclease" evidence="5">
    <location>
        <begin position="22"/>
        <end position="82"/>
    </location>
</feature>
<comment type="similarity">
    <text evidence="3">Belongs to the HNH nuclease family.</text>
</comment>
<name>A0A4Q2K147_9ACTN</name>
<evidence type="ECO:0000256" key="3">
    <source>
        <dbReference type="ARBA" id="ARBA00038412"/>
    </source>
</evidence>
<keyword evidence="1" id="KW-0540">Nuclease</keyword>
<dbReference type="CDD" id="cd00085">
    <property type="entry name" value="HNHc"/>
    <property type="match status" value="1"/>
</dbReference>
<organism evidence="6 7">
    <name type="scientific">Senegalimassilia faecalis</name>
    <dbReference type="NCBI Taxonomy" id="2509433"/>
    <lineage>
        <taxon>Bacteria</taxon>
        <taxon>Bacillati</taxon>
        <taxon>Actinomycetota</taxon>
        <taxon>Coriobacteriia</taxon>
        <taxon>Coriobacteriales</taxon>
        <taxon>Coriobacteriaceae</taxon>
        <taxon>Senegalimassilia</taxon>
    </lineage>
</organism>
<evidence type="ECO:0000256" key="1">
    <source>
        <dbReference type="ARBA" id="ARBA00022722"/>
    </source>
</evidence>
<dbReference type="GO" id="GO:0016787">
    <property type="term" value="F:hydrolase activity"/>
    <property type="evidence" value="ECO:0007669"/>
    <property type="project" value="UniProtKB-KW"/>
</dbReference>
<accession>A0A4Q2K147</accession>
<comment type="caution">
    <text evidence="6">The sequence shown here is derived from an EMBL/GenBank/DDBJ whole genome shotgun (WGS) entry which is preliminary data.</text>
</comment>
<proteinExistence type="inferred from homology"/>
<dbReference type="PANTHER" id="PTHR41286">
    <property type="entry name" value="HNH NUCLEASE YAJD-RELATED"/>
    <property type="match status" value="1"/>
</dbReference>
<evidence type="ECO:0000259" key="5">
    <source>
        <dbReference type="SMART" id="SM00507"/>
    </source>
</evidence>
<dbReference type="GO" id="GO:0005829">
    <property type="term" value="C:cytosol"/>
    <property type="evidence" value="ECO:0007669"/>
    <property type="project" value="TreeGrafter"/>
</dbReference>
<dbReference type="GO" id="GO:0008270">
    <property type="term" value="F:zinc ion binding"/>
    <property type="evidence" value="ECO:0007669"/>
    <property type="project" value="InterPro"/>
</dbReference>
<dbReference type="Gene3D" id="1.10.30.50">
    <property type="match status" value="1"/>
</dbReference>
<dbReference type="Pfam" id="PF01844">
    <property type="entry name" value="HNH"/>
    <property type="match status" value="1"/>
</dbReference>
<keyword evidence="6" id="KW-0255">Endonuclease</keyword>
<keyword evidence="7" id="KW-1185">Reference proteome</keyword>
<reference evidence="6 7" key="1">
    <citation type="submission" date="2019-01" db="EMBL/GenBank/DDBJ databases">
        <title>Senegalimassilia sp. nov. KGMB04484 isolated human feces.</title>
        <authorList>
            <person name="Han K.-I."/>
            <person name="Kim J.-S."/>
            <person name="Lee K.C."/>
            <person name="Suh M.K."/>
            <person name="Eom M.K."/>
            <person name="Lee J.H."/>
            <person name="Park S.-H."/>
            <person name="Kang S.W."/>
            <person name="Park J.-E."/>
            <person name="Oh B.S."/>
            <person name="Yu S.Y."/>
            <person name="Choi S.-H."/>
            <person name="Lee D.H."/>
            <person name="Yoon H."/>
            <person name="Kim B.-Y."/>
            <person name="Lee J.H."/>
            <person name="Lee J.-S."/>
        </authorList>
    </citation>
    <scope>NUCLEOTIDE SEQUENCE [LARGE SCALE GENOMIC DNA]</scope>
    <source>
        <strain evidence="6 7">KGMB04484</strain>
    </source>
</reference>